<gene>
    <name evidence="1" type="ORF">VTAP4600_B0947</name>
</gene>
<dbReference type="Proteomes" id="UP000235828">
    <property type="component" value="Chromosome B"/>
</dbReference>
<protein>
    <submittedName>
        <fullName evidence="1">Uncharacterized protein</fullName>
    </submittedName>
</protein>
<name>A0A2N8ZKX1_9VIBR</name>
<reference evidence="1 2" key="1">
    <citation type="submission" date="2017-10" db="EMBL/GenBank/DDBJ databases">
        <authorList>
            <person name="Banno H."/>
            <person name="Chua N.-H."/>
        </authorList>
    </citation>
    <scope>NUCLEOTIDE SEQUENCE [LARGE SCALE GENOMIC DNA]</scope>
    <source>
        <strain evidence="1">Vibrio tapetis CECT4600</strain>
    </source>
</reference>
<evidence type="ECO:0000313" key="1">
    <source>
        <dbReference type="EMBL" id="SON52558.1"/>
    </source>
</evidence>
<dbReference type="EMBL" id="LT960612">
    <property type="protein sequence ID" value="SON52558.1"/>
    <property type="molecule type" value="Genomic_DNA"/>
</dbReference>
<dbReference type="KEGG" id="vta:B0947"/>
<keyword evidence="2" id="KW-1185">Reference proteome</keyword>
<evidence type="ECO:0000313" key="2">
    <source>
        <dbReference type="Proteomes" id="UP000235828"/>
    </source>
</evidence>
<accession>A0A2N8ZKX1</accession>
<organism evidence="1 2">
    <name type="scientific">Vibrio tapetis subsp. tapetis</name>
    <dbReference type="NCBI Taxonomy" id="1671868"/>
    <lineage>
        <taxon>Bacteria</taxon>
        <taxon>Pseudomonadati</taxon>
        <taxon>Pseudomonadota</taxon>
        <taxon>Gammaproteobacteria</taxon>
        <taxon>Vibrionales</taxon>
        <taxon>Vibrionaceae</taxon>
        <taxon>Vibrio</taxon>
    </lineage>
</organism>
<sequence>MLSFIHFGVASIRTRLFGKENKHIVINMKFQIKPMFRASVTPFISAILCYRKNMTILGHLHQ</sequence>
<proteinExistence type="predicted"/>
<dbReference type="AlphaFoldDB" id="A0A2N8ZKX1"/>